<dbReference type="InterPro" id="IPR011545">
    <property type="entry name" value="DEAD/DEAH_box_helicase_dom"/>
</dbReference>
<reference evidence="7 8" key="1">
    <citation type="submission" date="2024-04" db="EMBL/GenBank/DDBJ databases">
        <title>Phyllosticta paracitricarpa is synonymous to the EU quarantine fungus P. citricarpa based on phylogenomic analyses.</title>
        <authorList>
            <consortium name="Lawrence Berkeley National Laboratory"/>
            <person name="Van Ingen-Buijs V.A."/>
            <person name="Van Westerhoven A.C."/>
            <person name="Haridas S."/>
            <person name="Skiadas P."/>
            <person name="Martin F."/>
            <person name="Groenewald J.Z."/>
            <person name="Crous P.W."/>
            <person name="Seidl M.F."/>
        </authorList>
    </citation>
    <scope>NUCLEOTIDE SEQUENCE [LARGE SCALE GENOMIC DNA]</scope>
    <source>
        <strain evidence="7 8">CBS 123374</strain>
    </source>
</reference>
<feature type="domain" description="Helicase ATP-binding" evidence="6">
    <location>
        <begin position="736"/>
        <end position="906"/>
    </location>
</feature>
<evidence type="ECO:0000313" key="7">
    <source>
        <dbReference type="EMBL" id="KAK8224933.1"/>
    </source>
</evidence>
<dbReference type="CDD" id="cd18025">
    <property type="entry name" value="DEXHc_DDX60"/>
    <property type="match status" value="1"/>
</dbReference>
<dbReference type="Pfam" id="PF23002">
    <property type="entry name" value="PIN-like_DDX60"/>
    <property type="match status" value="1"/>
</dbReference>
<dbReference type="InterPro" id="IPR052431">
    <property type="entry name" value="SKI2_subfamily_helicases"/>
</dbReference>
<dbReference type="PANTHER" id="PTHR44533">
    <property type="entry name" value="DEAD/H RNA HELICASE, PUTATIVE-RELATED"/>
    <property type="match status" value="1"/>
</dbReference>
<dbReference type="InterPro" id="IPR001650">
    <property type="entry name" value="Helicase_C-like"/>
</dbReference>
<dbReference type="SMART" id="SM00490">
    <property type="entry name" value="HELICc"/>
    <property type="match status" value="1"/>
</dbReference>
<feature type="region of interest" description="Disordered" evidence="5">
    <location>
        <begin position="511"/>
        <end position="540"/>
    </location>
</feature>
<dbReference type="EMBL" id="JBBWRZ010000012">
    <property type="protein sequence ID" value="KAK8224933.1"/>
    <property type="molecule type" value="Genomic_DNA"/>
</dbReference>
<dbReference type="InterPro" id="IPR059032">
    <property type="entry name" value="WHD_DDX60"/>
</dbReference>
<keyword evidence="1" id="KW-0547">Nucleotide-binding</keyword>
<dbReference type="InterPro" id="IPR055124">
    <property type="entry name" value="PIN-like_DDX60"/>
</dbReference>
<feature type="region of interest" description="Disordered" evidence="5">
    <location>
        <begin position="1701"/>
        <end position="1723"/>
    </location>
</feature>
<name>A0ABR1YBX4_9PEZI</name>
<keyword evidence="4" id="KW-0067">ATP-binding</keyword>
<keyword evidence="8" id="KW-1185">Reference proteome</keyword>
<dbReference type="Gene3D" id="3.40.50.300">
    <property type="entry name" value="P-loop containing nucleotide triphosphate hydrolases"/>
    <property type="match status" value="2"/>
</dbReference>
<comment type="caution">
    <text evidence="7">The sequence shown here is derived from an EMBL/GenBank/DDBJ whole genome shotgun (WGS) entry which is preliminary data.</text>
</comment>
<dbReference type="Proteomes" id="UP001492380">
    <property type="component" value="Unassembled WGS sequence"/>
</dbReference>
<dbReference type="PROSITE" id="PS51192">
    <property type="entry name" value="HELICASE_ATP_BIND_1"/>
    <property type="match status" value="1"/>
</dbReference>
<dbReference type="SMART" id="SM00487">
    <property type="entry name" value="DEXDc"/>
    <property type="match status" value="1"/>
</dbReference>
<dbReference type="Pfam" id="PF26076">
    <property type="entry name" value="WHD_DDX60"/>
    <property type="match status" value="1"/>
</dbReference>
<evidence type="ECO:0000256" key="3">
    <source>
        <dbReference type="ARBA" id="ARBA00022806"/>
    </source>
</evidence>
<proteinExistence type="predicted"/>
<evidence type="ECO:0000259" key="6">
    <source>
        <dbReference type="PROSITE" id="PS51192"/>
    </source>
</evidence>
<dbReference type="Pfam" id="PF00271">
    <property type="entry name" value="Helicase_C"/>
    <property type="match status" value="1"/>
</dbReference>
<evidence type="ECO:0000313" key="8">
    <source>
        <dbReference type="Proteomes" id="UP001492380"/>
    </source>
</evidence>
<feature type="non-terminal residue" evidence="7">
    <location>
        <position position="1"/>
    </location>
</feature>
<sequence length="1753" mass="195877">FKLYGKVYSRRVDLVGDYAGSEPFLVEGDSLLLECFSDELLDFLEDGLQLLHAVFLVEKFLNNLTRRGCNFDLVFFEDHEQICLPTYAFDAVIPKCKKNTTVAKYLLARAVILRHLQVNLACASQAIKLMVFPSLQSPEFITALVNGGYMFVMMNDGAANDCLCPTHKRDKRFLRSAILDILARGYNVALANGLEWRDTKVIASILEGGAKTKLRAPKANGVAKKKKAKSVILFGQEMKAAFSKYHSLTTQILSERFYLVAAALAIMISTEECPSNHAAAMLTHCALQHQLSLESRAVAVAPITSDDQEFLHHFAKVCRDIMCSSSWKSFVNQAKASSTGIADLVDGRLFNAVLEGQLTGVQLDEDSSVIFHAMADLIESVGCQRFEIENHQPSPDSVVGNGHSSQSYPKLLPFSDRVFDKHLDPIKLDVDEAAHTLTAGSSRAFRELTHWHNARRPLDRKLMLARKDRHDFYARRRDQRFMAEMMAYAASLTNAVGKALEPETIVLQTSKTENSASVKQKPSQTGKAGGGGKNKQPSKKQAILDQLAAEKKQKDAQGASKMLSSWHSVCKDIQKAKQPADRYSKALRYLHSLPSSKQDTVGSEVELYILNCLLDIWMSSIKAGSQSPNFSLAAKIWEYVARLKDTSDMTKSMVSKLQLTVDSLGLPFVIAEPNIGDRKLPFEFSLRPGKTTTWKIPCPSKEFQLLHCGPYLDRKMDSAVDKRVPFLPDGWQRKVLDVVDAEKSLFVVAPTSAGKTFISFYAMKKVLESSDDGVVVYVAPTKALVNQIAAEIQARFSKGYKHAGKSVWGIHTRDYRVNSATGCQILVTVPHILQIMLLAPGHANSWSSRVKRIIFDEVHCISQTDEGIVWEQLLLLALCPIIALSATIGNPEGFYGWLSSTQKASGNDLVMVHHPHRYSDLRKFVFKSSANFKFAGLPKEPSIPRVGLDKGKSFEFVHPVAALTNRSRGIPTDFALEARDCFTLWKAMVTHETESHKVPASLKPEKALPAIVTQADVIKWSQDLKQLLVEWMSDDHSPFDRVVQDLGRDLYRTSAETDTDLRAEKMVATVLPLLYHLHEQSALPAILFNYDRFLCEEICSTVMSQLKEAESKWKETSPVWAKKMESWETWKKNQKGMSKKKAPKNTSAMLEDGMGKADLEREAASANPDSWETFDPNAPIDGFHFLERTKFQQSELDAYAKELRFRSVSEDLIEALSRGIGVHHAGMNRKYRHVVEILFRKGLLRVVIATGTLALGINMPCKTVAFCGDSVFLTALNFRQGAGRAGRRGFDVLGNVVFHGIPISKVCRLLSSRLPDITGHFPITTTLVLRLCTLLSESKYSEHAVRSIDALLSQPRLYLGGDENRMSVLHHLRFSLEYLRRQFLLDHRGKPLNFAGCVSHLYYSEPSNLAFHALLKEGYFQKLCAGIRKRPKMTERITRTLMLVCSHIFGRRYLPQVTREYAETIKSSSSIVILPDLPVDAEEILSEHNEEILDIFTTYVRTYVSQHISEPDCQLPLTRTKFGGKDKKATPNLSGAAVRKMRSPFVALSRHGDDDFDSVSELCHSVRAGVFLEEAVIPYLPLDTDLPLNAYLLDFFKHGDITALANANRIKKGDVWFLLNDFSMVLATIITSLTNFINGSEESVEDDLLVVGDGDAHEEEVEDKLCEEAAPVLPVREKTTKKKKVAESWDDEDEDEFDGGAVNANAGTNGHVEDGLKTPAWDEDDGQGNLIDVLVAFKKVSYEFNSKFKAMWA</sequence>
<evidence type="ECO:0000256" key="4">
    <source>
        <dbReference type="ARBA" id="ARBA00022840"/>
    </source>
</evidence>
<evidence type="ECO:0000256" key="1">
    <source>
        <dbReference type="ARBA" id="ARBA00022741"/>
    </source>
</evidence>
<evidence type="ECO:0000256" key="5">
    <source>
        <dbReference type="SAM" id="MobiDB-lite"/>
    </source>
</evidence>
<accession>A0ABR1YBX4</accession>
<dbReference type="PANTHER" id="PTHR44533:SF4">
    <property type="entry name" value="DEAD_H RNA HELICASE, PUTATIVE-RELATED"/>
    <property type="match status" value="1"/>
</dbReference>
<dbReference type="InterPro" id="IPR014001">
    <property type="entry name" value="Helicase_ATP-bd"/>
</dbReference>
<dbReference type="SUPFAM" id="SSF52540">
    <property type="entry name" value="P-loop containing nucleoside triphosphate hydrolases"/>
    <property type="match status" value="1"/>
</dbReference>
<protein>
    <recommendedName>
        <fullName evidence="6">Helicase ATP-binding domain-containing protein</fullName>
    </recommendedName>
</protein>
<keyword evidence="3" id="KW-0347">Helicase</keyword>
<evidence type="ECO:0000256" key="2">
    <source>
        <dbReference type="ARBA" id="ARBA00022801"/>
    </source>
</evidence>
<dbReference type="InterPro" id="IPR027417">
    <property type="entry name" value="P-loop_NTPase"/>
</dbReference>
<keyword evidence="2" id="KW-0378">Hydrolase</keyword>
<feature type="compositionally biased region" description="Low complexity" evidence="5">
    <location>
        <begin position="1701"/>
        <end position="1710"/>
    </location>
</feature>
<organism evidence="7 8">
    <name type="scientific">Phyllosticta capitalensis</name>
    <dbReference type="NCBI Taxonomy" id="121624"/>
    <lineage>
        <taxon>Eukaryota</taxon>
        <taxon>Fungi</taxon>
        <taxon>Dikarya</taxon>
        <taxon>Ascomycota</taxon>
        <taxon>Pezizomycotina</taxon>
        <taxon>Dothideomycetes</taxon>
        <taxon>Dothideomycetes incertae sedis</taxon>
        <taxon>Botryosphaeriales</taxon>
        <taxon>Phyllostictaceae</taxon>
        <taxon>Phyllosticta</taxon>
    </lineage>
</organism>
<gene>
    <name evidence="7" type="ORF">HDK90DRAFT_543759</name>
</gene>
<dbReference type="Pfam" id="PF00270">
    <property type="entry name" value="DEAD"/>
    <property type="match status" value="1"/>
</dbReference>
<feature type="compositionally biased region" description="Polar residues" evidence="5">
    <location>
        <begin position="511"/>
        <end position="526"/>
    </location>
</feature>